<evidence type="ECO:0000256" key="8">
    <source>
        <dbReference type="ARBA" id="ARBA00022801"/>
    </source>
</evidence>
<evidence type="ECO:0000256" key="6">
    <source>
        <dbReference type="ARBA" id="ARBA00022759"/>
    </source>
</evidence>
<dbReference type="Pfam" id="PF03838">
    <property type="entry name" value="RecU"/>
    <property type="match status" value="1"/>
</dbReference>
<evidence type="ECO:0000256" key="1">
    <source>
        <dbReference type="ARBA" id="ARBA00001946"/>
    </source>
</evidence>
<comment type="subcellular location">
    <subcellularLocation>
        <location evidence="2">Cytoplasm</location>
    </subcellularLocation>
</comment>
<evidence type="ECO:0000256" key="9">
    <source>
        <dbReference type="ARBA" id="ARBA00022842"/>
    </source>
</evidence>
<dbReference type="GO" id="GO:0004519">
    <property type="term" value="F:endonuclease activity"/>
    <property type="evidence" value="ECO:0007669"/>
    <property type="project" value="UniProtKB-KW"/>
</dbReference>
<keyword evidence="11" id="KW-0234">DNA repair</keyword>
<name>A0A1L2JY30_9CAUD</name>
<dbReference type="InterPro" id="IPR011335">
    <property type="entry name" value="Restrct_endonuc-II-like"/>
</dbReference>
<evidence type="ECO:0000313" key="15">
    <source>
        <dbReference type="EMBL" id="APC46469.1"/>
    </source>
</evidence>
<keyword evidence="14" id="KW-0472">Membrane</keyword>
<dbReference type="GO" id="GO:0046872">
    <property type="term" value="F:metal ion binding"/>
    <property type="evidence" value="ECO:0007669"/>
    <property type="project" value="UniProtKB-KW"/>
</dbReference>
<organism evidence="15 16">
    <name type="scientific">Aeribacillus phage AP45</name>
    <dbReference type="NCBI Taxonomy" id="1913112"/>
    <lineage>
        <taxon>Viruses</taxon>
        <taxon>Duplodnaviria</taxon>
        <taxon>Heunggongvirae</taxon>
        <taxon>Uroviricota</taxon>
        <taxon>Caudoviricetes</taxon>
        <taxon>Kamchatkavirus</taxon>
        <taxon>Kamchatkavirus AP45</taxon>
    </lineage>
</organism>
<dbReference type="HAMAP" id="MF_00130">
    <property type="entry name" value="RecU"/>
    <property type="match status" value="1"/>
</dbReference>
<evidence type="ECO:0000256" key="14">
    <source>
        <dbReference type="SAM" id="Phobius"/>
    </source>
</evidence>
<comment type="similarity">
    <text evidence="12">Belongs to the RecU family.</text>
</comment>
<keyword evidence="7" id="KW-0227">DNA damage</keyword>
<accession>A0A1L2JY30</accession>
<keyword evidence="4" id="KW-0540">Nuclease</keyword>
<protein>
    <recommendedName>
        <fullName evidence="13">Holliday junction resolvase RecU</fullName>
    </recommendedName>
</protein>
<dbReference type="Proteomes" id="UP000224836">
    <property type="component" value="Segment"/>
</dbReference>
<dbReference type="GO" id="GO:0016787">
    <property type="term" value="F:hydrolase activity"/>
    <property type="evidence" value="ECO:0007669"/>
    <property type="project" value="UniProtKB-KW"/>
</dbReference>
<keyword evidence="3" id="KW-0963">Cytoplasm</keyword>
<dbReference type="GO" id="GO:0003676">
    <property type="term" value="F:nucleic acid binding"/>
    <property type="evidence" value="ECO:0007669"/>
    <property type="project" value="InterPro"/>
</dbReference>
<keyword evidence="14" id="KW-0812">Transmembrane</keyword>
<dbReference type="GeneID" id="55601624"/>
<keyword evidence="5" id="KW-0479">Metal-binding</keyword>
<dbReference type="CDD" id="cd22354">
    <property type="entry name" value="RecU-like"/>
    <property type="match status" value="1"/>
</dbReference>
<dbReference type="RefSeq" id="YP_009831933.1">
    <property type="nucleotide sequence ID" value="NC_048651.1"/>
</dbReference>
<evidence type="ECO:0000256" key="3">
    <source>
        <dbReference type="ARBA" id="ARBA00022490"/>
    </source>
</evidence>
<evidence type="ECO:0000256" key="7">
    <source>
        <dbReference type="ARBA" id="ARBA00022763"/>
    </source>
</evidence>
<dbReference type="GO" id="GO:0006310">
    <property type="term" value="P:DNA recombination"/>
    <property type="evidence" value="ECO:0007669"/>
    <property type="project" value="UniProtKB-KW"/>
</dbReference>
<evidence type="ECO:0000256" key="4">
    <source>
        <dbReference type="ARBA" id="ARBA00022722"/>
    </source>
</evidence>
<comment type="cofactor">
    <cofactor evidence="1">
        <name>Mg(2+)</name>
        <dbReference type="ChEBI" id="CHEBI:18420"/>
    </cofactor>
</comment>
<keyword evidence="14" id="KW-1133">Transmembrane helix</keyword>
<evidence type="ECO:0000256" key="12">
    <source>
        <dbReference type="ARBA" id="ARBA00023447"/>
    </source>
</evidence>
<keyword evidence="6" id="KW-0255">Endonuclease</keyword>
<evidence type="ECO:0000256" key="5">
    <source>
        <dbReference type="ARBA" id="ARBA00022723"/>
    </source>
</evidence>
<evidence type="ECO:0000256" key="11">
    <source>
        <dbReference type="ARBA" id="ARBA00023204"/>
    </source>
</evidence>
<keyword evidence="10" id="KW-0233">DNA recombination</keyword>
<proteinExistence type="inferred from homology"/>
<dbReference type="GO" id="GO:0006281">
    <property type="term" value="P:DNA repair"/>
    <property type="evidence" value="ECO:0007669"/>
    <property type="project" value="UniProtKB-KW"/>
</dbReference>
<dbReference type="InterPro" id="IPR011856">
    <property type="entry name" value="tRNA_endonuc-like_dom_sf"/>
</dbReference>
<dbReference type="EMBL" id="KX965989">
    <property type="protein sequence ID" value="APC46469.1"/>
    <property type="molecule type" value="Genomic_DNA"/>
</dbReference>
<reference evidence="16" key="1">
    <citation type="submission" date="2016-10" db="EMBL/GenBank/DDBJ databases">
        <authorList>
            <person name="de Groot N.N."/>
        </authorList>
    </citation>
    <scope>NUCLEOTIDE SEQUENCE [LARGE SCALE GENOMIC DNA]</scope>
</reference>
<sequence>MWPNYITAYAMTVLTNLIMSFCYCDSFFWAKCSASHGNRSRRHISKKMQSTMNVKNRVIEGDGMAVSYANRGMSFEHLIEHANAQYRAKGWALVQKVATPWKIIRRGKQIVSAFPEKKSTVDFIGVANGKAIAFDAKSTRERTRFPLSNIEEHQMFFLEQFHNQGGHAFILVEYVKFNEVYLIPLLRLREYWNTAMMGGRKSIPYEEMILFPRIRSGRGIVLDYLAAIKQ</sequence>
<evidence type="ECO:0000256" key="10">
    <source>
        <dbReference type="ARBA" id="ARBA00023172"/>
    </source>
</evidence>
<feature type="transmembrane region" description="Helical" evidence="14">
    <location>
        <begin position="6"/>
        <end position="30"/>
    </location>
</feature>
<dbReference type="SUPFAM" id="SSF52980">
    <property type="entry name" value="Restriction endonuclease-like"/>
    <property type="match status" value="1"/>
</dbReference>
<evidence type="ECO:0000256" key="2">
    <source>
        <dbReference type="ARBA" id="ARBA00004496"/>
    </source>
</evidence>
<dbReference type="InterPro" id="IPR004612">
    <property type="entry name" value="Resolv_RecU"/>
</dbReference>
<dbReference type="Gene3D" id="3.40.1350.10">
    <property type="match status" value="1"/>
</dbReference>
<keyword evidence="9" id="KW-0460">Magnesium</keyword>
<evidence type="ECO:0000256" key="13">
    <source>
        <dbReference type="ARBA" id="ARBA00029523"/>
    </source>
</evidence>
<dbReference type="KEGG" id="vg:55601624"/>
<keyword evidence="16" id="KW-1185">Reference proteome</keyword>
<keyword evidence="8" id="KW-0378">Hydrolase</keyword>
<evidence type="ECO:0000313" key="16">
    <source>
        <dbReference type="Proteomes" id="UP000224836"/>
    </source>
</evidence>